<name>A0A8S1CGL1_9INSE</name>
<evidence type="ECO:0000256" key="4">
    <source>
        <dbReference type="ARBA" id="ARBA00023242"/>
    </source>
</evidence>
<evidence type="ECO:0000313" key="8">
    <source>
        <dbReference type="EMBL" id="CAB3370897.1"/>
    </source>
</evidence>
<dbReference type="Proteomes" id="UP000494165">
    <property type="component" value="Unassembled WGS sequence"/>
</dbReference>
<dbReference type="PANTHER" id="PTHR14211">
    <property type="entry name" value="GLIOMA SUPPRESSOR CANDIDATE REGION GENE 2"/>
    <property type="match status" value="1"/>
</dbReference>
<dbReference type="GO" id="GO:0005730">
    <property type="term" value="C:nucleolus"/>
    <property type="evidence" value="ECO:0007669"/>
    <property type="project" value="UniProtKB-SubCell"/>
</dbReference>
<evidence type="ECO:0000256" key="3">
    <source>
        <dbReference type="ARBA" id="ARBA00022517"/>
    </source>
</evidence>
<dbReference type="PIRSF" id="PIRSF017302">
    <property type="entry name" value="Gltscr2"/>
    <property type="match status" value="1"/>
</dbReference>
<dbReference type="GO" id="GO:0000027">
    <property type="term" value="P:ribosomal large subunit assembly"/>
    <property type="evidence" value="ECO:0007669"/>
    <property type="project" value="UniProtKB-UniRule"/>
</dbReference>
<dbReference type="GO" id="GO:0006364">
    <property type="term" value="P:rRNA processing"/>
    <property type="evidence" value="ECO:0007669"/>
    <property type="project" value="TreeGrafter"/>
</dbReference>
<feature type="coiled-coil region" evidence="6">
    <location>
        <begin position="214"/>
        <end position="241"/>
    </location>
</feature>
<evidence type="ECO:0000256" key="5">
    <source>
        <dbReference type="PIRNR" id="PIRNR017302"/>
    </source>
</evidence>
<protein>
    <recommendedName>
        <fullName evidence="2 5">Ribosome biogenesis protein NOP53</fullName>
    </recommendedName>
</protein>
<evidence type="ECO:0000256" key="7">
    <source>
        <dbReference type="SAM" id="MobiDB-lite"/>
    </source>
</evidence>
<dbReference type="Pfam" id="PF07767">
    <property type="entry name" value="Nop53"/>
    <property type="match status" value="1"/>
</dbReference>
<dbReference type="PANTHER" id="PTHR14211:SF7">
    <property type="entry name" value="RIBOSOME BIOGENESIS PROTEIN NOP53"/>
    <property type="match status" value="1"/>
</dbReference>
<dbReference type="AlphaFoldDB" id="A0A8S1CGL1"/>
<feature type="region of interest" description="Disordered" evidence="7">
    <location>
        <begin position="411"/>
        <end position="434"/>
    </location>
</feature>
<keyword evidence="3 5" id="KW-0690">Ribosome biogenesis</keyword>
<keyword evidence="4 5" id="KW-0539">Nucleus</keyword>
<sequence>MSTRKKRVSKKTKTSWRKNTDVADVTEFLEAKRTKEIRGVKKNEEVFTIDTEARKIKDIDLFLSRKERARSKPLKCFTAMINESAVSDPVIKRNTVTKPGEGKGISNIRKKQMSLKRLKKEAQSLNDSKKYSAKKASANIKTDAAQDVWDENYGKVTLPIDEQWLNPKTLVHTIEHFEKKIGKKSTFSRKKNSVLPAVEAPHPGESYNPTLEDHQDLLQQVADHEMKLIKLEKHIERVTTKMFCKKKDMPTEESKMKEMAEGLPIPGEEVVDEDLSDSEYKALNPPVLNKKKTLKKRKNLKKVKEEQMQRFNAKMEKKKVADIYRLKKLDEEMAAEKVVMDQNKEQKIKILKEKELQPKKMSNFNFVAPELDFNLPKDIRGTVRQVKTEGNILADRFKSMQKRNVIETRVKQKKIRPKMKPKRFVKASHKINVK</sequence>
<comment type="caution">
    <text evidence="8">The sequence shown here is derived from an EMBL/GenBank/DDBJ whole genome shotgun (WGS) entry which is preliminary data.</text>
</comment>
<keyword evidence="9" id="KW-1185">Reference proteome</keyword>
<evidence type="ECO:0000256" key="6">
    <source>
        <dbReference type="SAM" id="Coils"/>
    </source>
</evidence>
<accession>A0A8S1CGL1</accession>
<comment type="function">
    <text evidence="5">May play a role in ribosome biogenesis.</text>
</comment>
<evidence type="ECO:0000256" key="1">
    <source>
        <dbReference type="ARBA" id="ARBA00008838"/>
    </source>
</evidence>
<organism evidence="8 9">
    <name type="scientific">Cloeon dipterum</name>
    <dbReference type="NCBI Taxonomy" id="197152"/>
    <lineage>
        <taxon>Eukaryota</taxon>
        <taxon>Metazoa</taxon>
        <taxon>Ecdysozoa</taxon>
        <taxon>Arthropoda</taxon>
        <taxon>Hexapoda</taxon>
        <taxon>Insecta</taxon>
        <taxon>Pterygota</taxon>
        <taxon>Palaeoptera</taxon>
        <taxon>Ephemeroptera</taxon>
        <taxon>Pisciforma</taxon>
        <taxon>Baetidae</taxon>
        <taxon>Cloeon</taxon>
    </lineage>
</organism>
<dbReference type="OrthoDB" id="5072at2759"/>
<dbReference type="GO" id="GO:0008097">
    <property type="term" value="F:5S rRNA binding"/>
    <property type="evidence" value="ECO:0007669"/>
    <property type="project" value="TreeGrafter"/>
</dbReference>
<comment type="subcellular location">
    <subcellularLocation>
        <location evidence="5">Nucleus</location>
        <location evidence="5">Nucleolus</location>
    </subcellularLocation>
    <subcellularLocation>
        <location evidence="5">Nucleus</location>
        <location evidence="5">Nucleoplasm</location>
    </subcellularLocation>
</comment>
<reference evidence="8 9" key="1">
    <citation type="submission" date="2020-04" db="EMBL/GenBank/DDBJ databases">
        <authorList>
            <person name="Alioto T."/>
            <person name="Alioto T."/>
            <person name="Gomez Garrido J."/>
        </authorList>
    </citation>
    <scope>NUCLEOTIDE SEQUENCE [LARGE SCALE GENOMIC DNA]</scope>
</reference>
<evidence type="ECO:0000256" key="2">
    <source>
        <dbReference type="ARBA" id="ARBA00018339"/>
    </source>
</evidence>
<feature type="coiled-coil region" evidence="6">
    <location>
        <begin position="290"/>
        <end position="346"/>
    </location>
</feature>
<proteinExistence type="inferred from homology"/>
<dbReference type="EMBL" id="CADEPI010000056">
    <property type="protein sequence ID" value="CAB3370897.1"/>
    <property type="molecule type" value="Genomic_DNA"/>
</dbReference>
<evidence type="ECO:0000313" key="9">
    <source>
        <dbReference type="Proteomes" id="UP000494165"/>
    </source>
</evidence>
<keyword evidence="6" id="KW-0175">Coiled coil</keyword>
<comment type="similarity">
    <text evidence="1 5">Belongs to the NOP53 family.</text>
</comment>
<gene>
    <name evidence="8" type="ORF">CLODIP_2_CD08277</name>
</gene>
<dbReference type="InterPro" id="IPR011687">
    <property type="entry name" value="Nop53/GLTSCR2"/>
</dbReference>
<dbReference type="GO" id="GO:0005654">
    <property type="term" value="C:nucleoplasm"/>
    <property type="evidence" value="ECO:0007669"/>
    <property type="project" value="UniProtKB-SubCell"/>
</dbReference>